<sequence>MAAYVVWSGAESGGRAWASGRVYECQQCEARLARRKRRGAEGAQRAGLSAQPRRARKCRMTAQENANEAAMERPNVGKLKSQRCVVSSRKSDVTPEEINGLFERAGKKPRDPERWKIAIKHSYCVVSAKLFSDGSLAGFARATSDMSLNATIWDVVVDPALPNPAALQQNVVSYLLREIRSGLPGCSVALISPEKDIALFQKLDFVPDPDGITAMVLNIDPNIPPGEFLL</sequence>
<dbReference type="AlphaFoldDB" id="A0A5J4YU49"/>
<dbReference type="Gene3D" id="3.40.630.30">
    <property type="match status" value="1"/>
</dbReference>
<organism evidence="3 4">
    <name type="scientific">Porphyridium purpureum</name>
    <name type="common">Red alga</name>
    <name type="synonym">Porphyridium cruentum</name>
    <dbReference type="NCBI Taxonomy" id="35688"/>
    <lineage>
        <taxon>Eukaryota</taxon>
        <taxon>Rhodophyta</taxon>
        <taxon>Bangiophyceae</taxon>
        <taxon>Porphyridiales</taxon>
        <taxon>Porphyridiaceae</taxon>
        <taxon>Porphyridium</taxon>
    </lineage>
</organism>
<keyword evidence="1 3" id="KW-0808">Transferase</keyword>
<dbReference type="OMA" id="CCTASSK"/>
<proteinExistence type="predicted"/>
<keyword evidence="2" id="KW-0012">Acyltransferase</keyword>
<dbReference type="EMBL" id="VRMN01000004">
    <property type="protein sequence ID" value="KAA8494460.1"/>
    <property type="molecule type" value="Genomic_DNA"/>
</dbReference>
<evidence type="ECO:0000256" key="1">
    <source>
        <dbReference type="ARBA" id="ARBA00022679"/>
    </source>
</evidence>
<gene>
    <name evidence="3" type="ORF">FVE85_2701</name>
</gene>
<dbReference type="PANTHER" id="PTHR43626:SF4">
    <property type="entry name" value="GCN5-RELATED N-ACETYLTRANSFERASE 2, CHLOROPLASTIC"/>
    <property type="match status" value="1"/>
</dbReference>
<dbReference type="InterPro" id="IPR045039">
    <property type="entry name" value="NSI-like"/>
</dbReference>
<dbReference type="Proteomes" id="UP000324585">
    <property type="component" value="Unassembled WGS sequence"/>
</dbReference>
<dbReference type="PANTHER" id="PTHR43626">
    <property type="entry name" value="ACYL-COA N-ACYLTRANSFERASE"/>
    <property type="match status" value="1"/>
</dbReference>
<accession>A0A5J4YU49</accession>
<evidence type="ECO:0000313" key="4">
    <source>
        <dbReference type="Proteomes" id="UP000324585"/>
    </source>
</evidence>
<comment type="caution">
    <text evidence="3">The sequence shown here is derived from an EMBL/GenBank/DDBJ whole genome shotgun (WGS) entry which is preliminary data.</text>
</comment>
<protein>
    <submittedName>
        <fullName evidence="3">Putative N-acetyltransferase ycf52</fullName>
    </submittedName>
</protein>
<name>A0A5J4YU49_PORPP</name>
<dbReference type="GO" id="GO:0005737">
    <property type="term" value="C:cytoplasm"/>
    <property type="evidence" value="ECO:0007669"/>
    <property type="project" value="TreeGrafter"/>
</dbReference>
<evidence type="ECO:0000313" key="3">
    <source>
        <dbReference type="EMBL" id="KAA8494460.1"/>
    </source>
</evidence>
<keyword evidence="4" id="KW-1185">Reference proteome</keyword>
<dbReference type="GO" id="GO:0008080">
    <property type="term" value="F:N-acetyltransferase activity"/>
    <property type="evidence" value="ECO:0007669"/>
    <property type="project" value="InterPro"/>
</dbReference>
<evidence type="ECO:0000256" key="2">
    <source>
        <dbReference type="ARBA" id="ARBA00023315"/>
    </source>
</evidence>
<reference evidence="4" key="1">
    <citation type="journal article" date="2019" name="Nat. Commun.">
        <title>Expansion of phycobilisome linker gene families in mesophilic red algae.</title>
        <authorList>
            <person name="Lee J."/>
            <person name="Kim D."/>
            <person name="Bhattacharya D."/>
            <person name="Yoon H.S."/>
        </authorList>
    </citation>
    <scope>NUCLEOTIDE SEQUENCE [LARGE SCALE GENOMIC DNA]</scope>
    <source>
        <strain evidence="4">CCMP 1328</strain>
    </source>
</reference>
<dbReference type="OrthoDB" id="5573at2759"/>